<dbReference type="InterPro" id="IPR004045">
    <property type="entry name" value="Glutathione_S-Trfase_N"/>
</dbReference>
<evidence type="ECO:0000313" key="2">
    <source>
        <dbReference type="EMBL" id="KYF93780.1"/>
    </source>
</evidence>
<dbReference type="SUPFAM" id="SSF47616">
    <property type="entry name" value="GST C-terminal domain-like"/>
    <property type="match status" value="1"/>
</dbReference>
<dbReference type="AlphaFoldDB" id="A0A150SMZ4"/>
<dbReference type="CDD" id="cd03049">
    <property type="entry name" value="GST_N_3"/>
    <property type="match status" value="1"/>
</dbReference>
<feature type="domain" description="GST N-terminal" evidence="1">
    <location>
        <begin position="11"/>
        <end position="91"/>
    </location>
</feature>
<dbReference type="GO" id="GO:0005737">
    <property type="term" value="C:cytoplasm"/>
    <property type="evidence" value="ECO:0007669"/>
    <property type="project" value="TreeGrafter"/>
</dbReference>
<dbReference type="SUPFAM" id="SSF52833">
    <property type="entry name" value="Thioredoxin-like"/>
    <property type="match status" value="1"/>
</dbReference>
<organism evidence="2 3">
    <name type="scientific">Sorangium cellulosum</name>
    <name type="common">Polyangium cellulosum</name>
    <dbReference type="NCBI Taxonomy" id="56"/>
    <lineage>
        <taxon>Bacteria</taxon>
        <taxon>Pseudomonadati</taxon>
        <taxon>Myxococcota</taxon>
        <taxon>Polyangia</taxon>
        <taxon>Polyangiales</taxon>
        <taxon>Polyangiaceae</taxon>
        <taxon>Sorangium</taxon>
    </lineage>
</organism>
<evidence type="ECO:0000313" key="3">
    <source>
        <dbReference type="Proteomes" id="UP000075635"/>
    </source>
</evidence>
<dbReference type="InterPro" id="IPR036249">
    <property type="entry name" value="Thioredoxin-like_sf"/>
</dbReference>
<dbReference type="Pfam" id="PF13409">
    <property type="entry name" value="GST_N_2"/>
    <property type="match status" value="1"/>
</dbReference>
<sequence length="212" mass="23485">MVFLTRLASWVSMKLFYAPTSPFARKVRVTAHELQLGDRIELVVVNPWSDAELRSLNPLAKVPTLVRDDGQVLFESALICEYLDHVAAGGLYPAPGEARWSALLRQGIADGISAAAGRLFADEHRPANERSGSVMQRQAAAIEAGLDRLERDAGTLSRELADIGAVSVACALGYLDFRWPDRAWRDRRIELARWFDVAGQRRSVVGTQHHLP</sequence>
<name>A0A150SMZ4_SORCE</name>
<dbReference type="Gene3D" id="1.20.1050.10">
    <property type="match status" value="1"/>
</dbReference>
<dbReference type="Gene3D" id="3.40.30.10">
    <property type="entry name" value="Glutaredoxin"/>
    <property type="match status" value="1"/>
</dbReference>
<dbReference type="Pfam" id="PF13410">
    <property type="entry name" value="GST_C_2"/>
    <property type="match status" value="1"/>
</dbReference>
<dbReference type="PANTHER" id="PTHR43968:SF6">
    <property type="entry name" value="GLUTATHIONE S-TRANSFERASE OMEGA"/>
    <property type="match status" value="1"/>
</dbReference>
<dbReference type="EMBL" id="JEMB01000788">
    <property type="protein sequence ID" value="KYF93780.1"/>
    <property type="molecule type" value="Genomic_DNA"/>
</dbReference>
<protein>
    <recommendedName>
        <fullName evidence="1">GST N-terminal domain-containing protein</fullName>
    </recommendedName>
</protein>
<proteinExistence type="predicted"/>
<reference evidence="2 3" key="1">
    <citation type="submission" date="2014-02" db="EMBL/GenBank/DDBJ databases">
        <title>The small core and large imbalanced accessory genome model reveals a collaborative survival strategy of Sorangium cellulosum strains in nature.</title>
        <authorList>
            <person name="Han K."/>
            <person name="Peng R."/>
            <person name="Blom J."/>
            <person name="Li Y.-Z."/>
        </authorList>
    </citation>
    <scope>NUCLEOTIDE SEQUENCE [LARGE SCALE GENOMIC DNA]</scope>
    <source>
        <strain evidence="2 3">So0011-07</strain>
    </source>
</reference>
<dbReference type="PANTHER" id="PTHR43968">
    <property type="match status" value="1"/>
</dbReference>
<dbReference type="PROSITE" id="PS50404">
    <property type="entry name" value="GST_NTER"/>
    <property type="match status" value="1"/>
</dbReference>
<dbReference type="InterPro" id="IPR036282">
    <property type="entry name" value="Glutathione-S-Trfase_C_sf"/>
</dbReference>
<gene>
    <name evidence="2" type="ORF">BE17_07170</name>
</gene>
<evidence type="ECO:0000259" key="1">
    <source>
        <dbReference type="PROSITE" id="PS50404"/>
    </source>
</evidence>
<comment type="caution">
    <text evidence="2">The sequence shown here is derived from an EMBL/GenBank/DDBJ whole genome shotgun (WGS) entry which is preliminary data.</text>
</comment>
<dbReference type="InterPro" id="IPR050983">
    <property type="entry name" value="GST_Omega/HSP26"/>
</dbReference>
<dbReference type="Proteomes" id="UP000075635">
    <property type="component" value="Unassembled WGS sequence"/>
</dbReference>
<accession>A0A150SMZ4</accession>